<dbReference type="EMBL" id="JAFNEN010000215">
    <property type="protein sequence ID" value="KAG8189431.1"/>
    <property type="molecule type" value="Genomic_DNA"/>
</dbReference>
<feature type="compositionally biased region" description="Basic and acidic residues" evidence="1">
    <location>
        <begin position="165"/>
        <end position="179"/>
    </location>
</feature>
<sequence length="357" mass="40152">MSNKGGANFEVVEDAIEVIEVFGRSQELQVSGSEQNAGVGSFQQNISPSVTASHPLQDILPNASLEQQELHRIPNTSTKRNPSKGEIPKDTEASDSDPNPDIKNPSDDPLAIWKDTGAIPKYLTQENASKYLPPFKKPQSRRPKPEMQPSSEVSSSQSPVEELCAEFKELQEDRQKPVELQHPVPATSEQEPELSKVQQEPAKERRSSQSEQAQFVRQHCLDFQDYKRTVNNRLKSLEQSLNQLLPKMNTAMVDAEKLAEKIEKVRNRQCETEEALKIQNDKMKYLVGRTVGTISKIDRLFERFRTDISEYTTLTTEGNAGIDGRLSKLLRILCGVEDKVQEQEEVATESSEQSDDS</sequence>
<comment type="caution">
    <text evidence="2">The sequence shown here is derived from an EMBL/GenBank/DDBJ whole genome shotgun (WGS) entry which is preliminary data.</text>
</comment>
<feature type="region of interest" description="Disordered" evidence="1">
    <location>
        <begin position="29"/>
        <end position="213"/>
    </location>
</feature>
<evidence type="ECO:0000313" key="2">
    <source>
        <dbReference type="EMBL" id="KAG8189431.1"/>
    </source>
</evidence>
<feature type="compositionally biased region" description="Polar residues" evidence="1">
    <location>
        <begin position="29"/>
        <end position="54"/>
    </location>
</feature>
<evidence type="ECO:0000256" key="1">
    <source>
        <dbReference type="SAM" id="MobiDB-lite"/>
    </source>
</evidence>
<gene>
    <name evidence="2" type="ORF">JTE90_012505</name>
</gene>
<organism evidence="2 3">
    <name type="scientific">Oedothorax gibbosus</name>
    <dbReference type="NCBI Taxonomy" id="931172"/>
    <lineage>
        <taxon>Eukaryota</taxon>
        <taxon>Metazoa</taxon>
        <taxon>Ecdysozoa</taxon>
        <taxon>Arthropoda</taxon>
        <taxon>Chelicerata</taxon>
        <taxon>Arachnida</taxon>
        <taxon>Araneae</taxon>
        <taxon>Araneomorphae</taxon>
        <taxon>Entelegynae</taxon>
        <taxon>Araneoidea</taxon>
        <taxon>Linyphiidae</taxon>
        <taxon>Erigoninae</taxon>
        <taxon>Oedothorax</taxon>
    </lineage>
</organism>
<keyword evidence="3" id="KW-1185">Reference proteome</keyword>
<dbReference type="AlphaFoldDB" id="A0AAV6V0Q5"/>
<feature type="compositionally biased region" description="Low complexity" evidence="1">
    <location>
        <begin position="148"/>
        <end position="161"/>
    </location>
</feature>
<name>A0AAV6V0Q5_9ARAC</name>
<accession>A0AAV6V0Q5</accession>
<reference evidence="2 3" key="1">
    <citation type="journal article" date="2022" name="Nat. Ecol. Evol.">
        <title>A masculinizing supergene underlies an exaggerated male reproductive morph in a spider.</title>
        <authorList>
            <person name="Hendrickx F."/>
            <person name="De Corte Z."/>
            <person name="Sonet G."/>
            <person name="Van Belleghem S.M."/>
            <person name="Kostlbacher S."/>
            <person name="Vangestel C."/>
        </authorList>
    </citation>
    <scope>NUCLEOTIDE SEQUENCE [LARGE SCALE GENOMIC DNA]</scope>
    <source>
        <strain evidence="2">W744_W776</strain>
    </source>
</reference>
<protein>
    <submittedName>
        <fullName evidence="2">Uncharacterized protein</fullName>
    </submittedName>
</protein>
<dbReference type="Proteomes" id="UP000827092">
    <property type="component" value="Unassembled WGS sequence"/>
</dbReference>
<evidence type="ECO:0000313" key="3">
    <source>
        <dbReference type="Proteomes" id="UP000827092"/>
    </source>
</evidence>
<proteinExistence type="predicted"/>